<comment type="similarity">
    <text evidence="3">Belongs to the RimP family.</text>
</comment>
<keyword evidence="7" id="KW-1185">Reference proteome</keyword>
<dbReference type="InterPro" id="IPR003728">
    <property type="entry name" value="Ribosome_maturation_RimP"/>
</dbReference>
<comment type="subcellular location">
    <subcellularLocation>
        <location evidence="3">Cytoplasm</location>
    </subcellularLocation>
</comment>
<dbReference type="Pfam" id="PF17384">
    <property type="entry name" value="DUF150_C"/>
    <property type="match status" value="1"/>
</dbReference>
<dbReference type="SUPFAM" id="SSF74942">
    <property type="entry name" value="YhbC-like, C-terminal domain"/>
    <property type="match status" value="1"/>
</dbReference>
<dbReference type="SUPFAM" id="SSF75420">
    <property type="entry name" value="YhbC-like, N-terminal domain"/>
    <property type="match status" value="1"/>
</dbReference>
<dbReference type="RefSeq" id="WP_090248194.1">
    <property type="nucleotide sequence ID" value="NZ_FPAS01000002.1"/>
</dbReference>
<dbReference type="GO" id="GO:0006412">
    <property type="term" value="P:translation"/>
    <property type="evidence" value="ECO:0007669"/>
    <property type="project" value="TreeGrafter"/>
</dbReference>
<evidence type="ECO:0000259" key="5">
    <source>
        <dbReference type="Pfam" id="PF17384"/>
    </source>
</evidence>
<keyword evidence="1 3" id="KW-0963">Cytoplasm</keyword>
<name>A0A1I6ZW85_9FLAO</name>
<organism evidence="6 7">
    <name type="scientific">Lishizhenia tianjinensis</name>
    <dbReference type="NCBI Taxonomy" id="477690"/>
    <lineage>
        <taxon>Bacteria</taxon>
        <taxon>Pseudomonadati</taxon>
        <taxon>Bacteroidota</taxon>
        <taxon>Flavobacteriia</taxon>
        <taxon>Flavobacteriales</taxon>
        <taxon>Crocinitomicaceae</taxon>
        <taxon>Lishizhenia</taxon>
    </lineage>
</organism>
<evidence type="ECO:0000313" key="6">
    <source>
        <dbReference type="EMBL" id="SFT66959.1"/>
    </source>
</evidence>
<dbReference type="InterPro" id="IPR036847">
    <property type="entry name" value="RimP_C_sf"/>
</dbReference>
<feature type="domain" description="Ribosome maturation factor RimP C-terminal" evidence="5">
    <location>
        <begin position="85"/>
        <end position="158"/>
    </location>
</feature>
<sequence length="159" mass="17873">MISEKIVRELAEERIAELDNGLFIVDIKISSANQINVLIDSAEGSVAINDCISVSRNIEHNLDREEQDFELSVSSPGLDQPLRMVPQYIKNIGREVKVKLNDENGKLEGILKAADDNGIVVETTRKERIEGKKKKETIVEDHALQYADIKETKIVISFK</sequence>
<evidence type="ECO:0000256" key="2">
    <source>
        <dbReference type="ARBA" id="ARBA00022517"/>
    </source>
</evidence>
<dbReference type="GO" id="GO:0005829">
    <property type="term" value="C:cytosol"/>
    <property type="evidence" value="ECO:0007669"/>
    <property type="project" value="TreeGrafter"/>
</dbReference>
<dbReference type="NCBIfam" id="NF002531">
    <property type="entry name" value="PRK02001.1"/>
    <property type="match status" value="1"/>
</dbReference>
<keyword evidence="2 3" id="KW-0690">Ribosome biogenesis</keyword>
<dbReference type="CDD" id="cd01734">
    <property type="entry name" value="YlxS_C"/>
    <property type="match status" value="1"/>
</dbReference>
<evidence type="ECO:0000313" key="7">
    <source>
        <dbReference type="Proteomes" id="UP000236454"/>
    </source>
</evidence>
<gene>
    <name evidence="3" type="primary">rimP</name>
    <name evidence="6" type="ORF">SAMN05216474_1670</name>
</gene>
<dbReference type="GO" id="GO:0000028">
    <property type="term" value="P:ribosomal small subunit assembly"/>
    <property type="evidence" value="ECO:0007669"/>
    <property type="project" value="TreeGrafter"/>
</dbReference>
<dbReference type="Proteomes" id="UP000236454">
    <property type="component" value="Unassembled WGS sequence"/>
</dbReference>
<dbReference type="InterPro" id="IPR028998">
    <property type="entry name" value="RimP_C"/>
</dbReference>
<protein>
    <recommendedName>
        <fullName evidence="3">Ribosome maturation factor RimP</fullName>
    </recommendedName>
</protein>
<feature type="domain" description="Ribosome maturation factor RimP N-terminal" evidence="4">
    <location>
        <begin position="20"/>
        <end position="79"/>
    </location>
</feature>
<evidence type="ECO:0000259" key="4">
    <source>
        <dbReference type="Pfam" id="PF02576"/>
    </source>
</evidence>
<dbReference type="PANTHER" id="PTHR33867:SF1">
    <property type="entry name" value="RIBOSOME MATURATION FACTOR RIMP"/>
    <property type="match status" value="1"/>
</dbReference>
<dbReference type="OrthoDB" id="9789702at2"/>
<dbReference type="AlphaFoldDB" id="A0A1I6ZW85"/>
<evidence type="ECO:0000256" key="1">
    <source>
        <dbReference type="ARBA" id="ARBA00022490"/>
    </source>
</evidence>
<dbReference type="STRING" id="477690.SAMN05216474_1670"/>
<dbReference type="PANTHER" id="PTHR33867">
    <property type="entry name" value="RIBOSOME MATURATION FACTOR RIMP"/>
    <property type="match status" value="1"/>
</dbReference>
<dbReference type="Gene3D" id="3.30.300.70">
    <property type="entry name" value="RimP-like superfamily, N-terminal"/>
    <property type="match status" value="1"/>
</dbReference>
<dbReference type="Gene3D" id="2.30.30.180">
    <property type="entry name" value="Ribosome maturation factor RimP, C-terminal domain"/>
    <property type="match status" value="1"/>
</dbReference>
<evidence type="ECO:0000256" key="3">
    <source>
        <dbReference type="HAMAP-Rule" id="MF_01077"/>
    </source>
</evidence>
<dbReference type="InterPro" id="IPR035956">
    <property type="entry name" value="RimP_N_sf"/>
</dbReference>
<dbReference type="Pfam" id="PF02576">
    <property type="entry name" value="RimP_N"/>
    <property type="match status" value="1"/>
</dbReference>
<comment type="function">
    <text evidence="3">Required for maturation of 30S ribosomal subunits.</text>
</comment>
<proteinExistence type="inferred from homology"/>
<reference evidence="6 7" key="1">
    <citation type="submission" date="2016-10" db="EMBL/GenBank/DDBJ databases">
        <authorList>
            <person name="de Groot N.N."/>
        </authorList>
    </citation>
    <scope>NUCLEOTIDE SEQUENCE [LARGE SCALE GENOMIC DNA]</scope>
    <source>
        <strain evidence="6 7">CGMCC 1.7005</strain>
    </source>
</reference>
<dbReference type="HAMAP" id="MF_01077">
    <property type="entry name" value="RimP"/>
    <property type="match status" value="1"/>
</dbReference>
<dbReference type="EMBL" id="FPAS01000002">
    <property type="protein sequence ID" value="SFT66959.1"/>
    <property type="molecule type" value="Genomic_DNA"/>
</dbReference>
<dbReference type="InterPro" id="IPR028989">
    <property type="entry name" value="RimP_N"/>
</dbReference>
<accession>A0A1I6ZW85</accession>